<protein>
    <recommendedName>
        <fullName evidence="5">MYND-type domain-containing protein</fullName>
    </recommendedName>
</protein>
<dbReference type="Pfam" id="PF01753">
    <property type="entry name" value="zf-MYND"/>
    <property type="match status" value="1"/>
</dbReference>
<name>A0A1Y2I0W6_9FUNG</name>
<evidence type="ECO:0000256" key="2">
    <source>
        <dbReference type="ARBA" id="ARBA00022771"/>
    </source>
</evidence>
<dbReference type="OrthoDB" id="9922773at2759"/>
<sequence>MATTHRRRGPVAAEPHPDPQTTFFYPNRCEYPDCTAPARTLRTCTGCEMVRYCSPEHQKADWNAHKRDCKTFSRLGITASFYSDEEMLAKHPIRTRAELAHWFRTAAQVGSKCEICGVDDGEVDMILTDCCGATVCDSEDDLSGANRCPRYHERYTLCGYHGVENWCDKNADWRNCAGCKRGLLGNPNEVADVLYRGLSMQNTTPLLSADVPRHSMCDTCGICKKSFMSGLEGFSYSGTKRTCMACSFRF</sequence>
<gene>
    <name evidence="6" type="ORF">BCR44DRAFT_52903</name>
</gene>
<keyword evidence="3" id="KW-0862">Zinc</keyword>
<dbReference type="Proteomes" id="UP000193411">
    <property type="component" value="Unassembled WGS sequence"/>
</dbReference>
<feature type="domain" description="MYND-type" evidence="5">
    <location>
        <begin position="31"/>
        <end position="69"/>
    </location>
</feature>
<dbReference type="Gene3D" id="6.10.140.2220">
    <property type="match status" value="1"/>
</dbReference>
<proteinExistence type="predicted"/>
<evidence type="ECO:0000256" key="3">
    <source>
        <dbReference type="ARBA" id="ARBA00022833"/>
    </source>
</evidence>
<evidence type="ECO:0000256" key="4">
    <source>
        <dbReference type="PROSITE-ProRule" id="PRU00134"/>
    </source>
</evidence>
<accession>A0A1Y2I0W6</accession>
<dbReference type="GO" id="GO:0008270">
    <property type="term" value="F:zinc ion binding"/>
    <property type="evidence" value="ECO:0007669"/>
    <property type="project" value="UniProtKB-KW"/>
</dbReference>
<keyword evidence="1" id="KW-0479">Metal-binding</keyword>
<evidence type="ECO:0000256" key="1">
    <source>
        <dbReference type="ARBA" id="ARBA00022723"/>
    </source>
</evidence>
<dbReference type="SUPFAM" id="SSF144232">
    <property type="entry name" value="HIT/MYND zinc finger-like"/>
    <property type="match status" value="1"/>
</dbReference>
<keyword evidence="2 4" id="KW-0863">Zinc-finger</keyword>
<keyword evidence="7" id="KW-1185">Reference proteome</keyword>
<reference evidence="6 7" key="1">
    <citation type="submission" date="2016-07" db="EMBL/GenBank/DDBJ databases">
        <title>Pervasive Adenine N6-methylation of Active Genes in Fungi.</title>
        <authorList>
            <consortium name="DOE Joint Genome Institute"/>
            <person name="Mondo S.J."/>
            <person name="Dannebaum R.O."/>
            <person name="Kuo R.C."/>
            <person name="Labutti K."/>
            <person name="Haridas S."/>
            <person name="Kuo A."/>
            <person name="Salamov A."/>
            <person name="Ahrendt S.R."/>
            <person name="Lipzen A."/>
            <person name="Sullivan W."/>
            <person name="Andreopoulos W.B."/>
            <person name="Clum A."/>
            <person name="Lindquist E."/>
            <person name="Daum C."/>
            <person name="Ramamoorthy G.K."/>
            <person name="Gryganskyi A."/>
            <person name="Culley D."/>
            <person name="Magnuson J.K."/>
            <person name="James T.Y."/>
            <person name="O'Malley M.A."/>
            <person name="Stajich J.E."/>
            <person name="Spatafora J.W."/>
            <person name="Visel A."/>
            <person name="Grigoriev I.V."/>
        </authorList>
    </citation>
    <scope>NUCLEOTIDE SEQUENCE [LARGE SCALE GENOMIC DNA]</scope>
    <source>
        <strain evidence="6 7">PL171</strain>
    </source>
</reference>
<evidence type="ECO:0000313" key="7">
    <source>
        <dbReference type="Proteomes" id="UP000193411"/>
    </source>
</evidence>
<evidence type="ECO:0000313" key="6">
    <source>
        <dbReference type="EMBL" id="ORZ39623.1"/>
    </source>
</evidence>
<dbReference type="InterPro" id="IPR002893">
    <property type="entry name" value="Znf_MYND"/>
</dbReference>
<dbReference type="AlphaFoldDB" id="A0A1Y2I0W6"/>
<dbReference type="PROSITE" id="PS50865">
    <property type="entry name" value="ZF_MYND_2"/>
    <property type="match status" value="1"/>
</dbReference>
<comment type="caution">
    <text evidence="6">The sequence shown here is derived from an EMBL/GenBank/DDBJ whole genome shotgun (WGS) entry which is preliminary data.</text>
</comment>
<evidence type="ECO:0000259" key="5">
    <source>
        <dbReference type="PROSITE" id="PS50865"/>
    </source>
</evidence>
<dbReference type="EMBL" id="MCFL01000005">
    <property type="protein sequence ID" value="ORZ39623.1"/>
    <property type="molecule type" value="Genomic_DNA"/>
</dbReference>
<organism evidence="6 7">
    <name type="scientific">Catenaria anguillulae PL171</name>
    <dbReference type="NCBI Taxonomy" id="765915"/>
    <lineage>
        <taxon>Eukaryota</taxon>
        <taxon>Fungi</taxon>
        <taxon>Fungi incertae sedis</taxon>
        <taxon>Blastocladiomycota</taxon>
        <taxon>Blastocladiomycetes</taxon>
        <taxon>Blastocladiales</taxon>
        <taxon>Catenariaceae</taxon>
        <taxon>Catenaria</taxon>
    </lineage>
</organism>